<keyword evidence="4 10" id="KW-0479">Metal-binding</keyword>
<dbReference type="Gene3D" id="1.20.120.1910">
    <property type="entry name" value="Cysteine-tRNA ligase, C-terminal anti-codon recognition domain"/>
    <property type="match status" value="1"/>
</dbReference>
<accession>A0A1M3KWT0</accession>
<dbReference type="InterPro" id="IPR015803">
    <property type="entry name" value="Cys-tRNA-ligase"/>
</dbReference>
<feature type="short sequence motif" description="'KMSKS' region" evidence="10">
    <location>
        <begin position="293"/>
        <end position="297"/>
    </location>
</feature>
<organism evidence="12 13">
    <name type="scientific">Candidatus Kapaibacterium thiocyanatum</name>
    <dbReference type="NCBI Taxonomy" id="1895771"/>
    <lineage>
        <taxon>Bacteria</taxon>
        <taxon>Pseudomonadati</taxon>
        <taxon>Candidatus Kapaibacteriota</taxon>
        <taxon>Candidatus Kapaibacteriia</taxon>
        <taxon>Candidatus Kapaibacteriales</taxon>
        <taxon>Candidatus Kapaibacteriaceae</taxon>
        <taxon>Candidatus Kapaibacterium</taxon>
    </lineage>
</organism>
<dbReference type="GO" id="GO:0005829">
    <property type="term" value="C:cytosol"/>
    <property type="evidence" value="ECO:0007669"/>
    <property type="project" value="TreeGrafter"/>
</dbReference>
<reference evidence="12 13" key="1">
    <citation type="submission" date="2016-09" db="EMBL/GenBank/DDBJ databases">
        <title>Genome-resolved meta-omics ties microbial dynamics to process performance in biotechnology for thiocyanate degradation.</title>
        <authorList>
            <person name="Kantor R.S."/>
            <person name="Huddy R.J."/>
            <person name="Iyer R."/>
            <person name="Thomas B.C."/>
            <person name="Brown C.T."/>
            <person name="Anantharaman K."/>
            <person name="Tringe S."/>
            <person name="Hettich R.L."/>
            <person name="Harrison S.T."/>
            <person name="Banfield J.F."/>
        </authorList>
    </citation>
    <scope>NUCLEOTIDE SEQUENCE [LARGE SCALE GENOMIC DNA]</scope>
    <source>
        <strain evidence="12">59-99</strain>
    </source>
</reference>
<keyword evidence="9 10" id="KW-0030">Aminoacyl-tRNA synthetase</keyword>
<comment type="subunit">
    <text evidence="2 10">Monomer.</text>
</comment>
<feature type="binding site" evidence="10">
    <location>
        <position position="264"/>
    </location>
    <ligand>
        <name>Zn(2+)</name>
        <dbReference type="ChEBI" id="CHEBI:29105"/>
    </ligand>
</feature>
<evidence type="ECO:0000256" key="7">
    <source>
        <dbReference type="ARBA" id="ARBA00022840"/>
    </source>
</evidence>
<keyword evidence="7 10" id="KW-0067">ATP-binding</keyword>
<gene>
    <name evidence="10" type="primary">cysS</name>
    <name evidence="12" type="ORF">BGO89_09930</name>
</gene>
<evidence type="ECO:0000313" key="12">
    <source>
        <dbReference type="EMBL" id="OJX56837.1"/>
    </source>
</evidence>
<feature type="binding site" evidence="10">
    <location>
        <position position="29"/>
    </location>
    <ligand>
        <name>Zn(2+)</name>
        <dbReference type="ChEBI" id="CHEBI:29105"/>
    </ligand>
</feature>
<evidence type="ECO:0000256" key="10">
    <source>
        <dbReference type="HAMAP-Rule" id="MF_00041"/>
    </source>
</evidence>
<evidence type="ECO:0000256" key="4">
    <source>
        <dbReference type="ARBA" id="ARBA00022723"/>
    </source>
</evidence>
<dbReference type="InterPro" id="IPR009080">
    <property type="entry name" value="tRNAsynth_Ia_anticodon-bd"/>
</dbReference>
<dbReference type="AlphaFoldDB" id="A0A1M3KWT0"/>
<comment type="subcellular location">
    <subcellularLocation>
        <location evidence="10">Cytoplasm</location>
    </subcellularLocation>
</comment>
<dbReference type="InterPro" id="IPR014729">
    <property type="entry name" value="Rossmann-like_a/b/a_fold"/>
</dbReference>
<keyword evidence="10" id="KW-0963">Cytoplasm</keyword>
<dbReference type="Gene3D" id="3.40.50.620">
    <property type="entry name" value="HUPs"/>
    <property type="match status" value="1"/>
</dbReference>
<sequence>MQIHLYNTLSRSIEPFSPLHADHIRMYSCGPTVYNVAHIGNMRSFLSADIIQRTLRMAGGYDVRWVMNITDIDDKTIRDSAIGSARWTEAMGPQTDDARANLRLFTEYYEREFLADISALGIRKEHFFANPRATDFIDHMQGLIRDIVGAGYGYVSDGSVYFNVNAYRKGHPYGRLFSIDAEHFREGVRIDADEYDRESVSDFVLWKGRKGGEPYWDFDIDGASLPGRPGWHIECSAMSKELLGLPLDIHTGGVDLRFPHHEDELAQCTAGYHVPEQARFWCHNEFLEVEGKKMSKSLGNFFTLRDLMAQGLDALDIRFAMLSSHYRSVYNFTFDGLRAAGVARRKVQDYVWDLLERSAVDGKPSGDHPGEELRTRFFTELVQDVHTPKALAELFSFINAWPAATVQPQDAAAIIETLKTINGIFDVWVFSPRPVVVVPDDVRSVADERWAARTARDWAEADRLRGVLGELGWTMLDGKDGYSLERLS</sequence>
<evidence type="ECO:0000256" key="2">
    <source>
        <dbReference type="ARBA" id="ARBA00011245"/>
    </source>
</evidence>
<dbReference type="HAMAP" id="MF_00041">
    <property type="entry name" value="Cys_tRNA_synth"/>
    <property type="match status" value="1"/>
</dbReference>
<keyword evidence="6 10" id="KW-0862">Zinc</keyword>
<dbReference type="GO" id="GO:0004817">
    <property type="term" value="F:cysteine-tRNA ligase activity"/>
    <property type="evidence" value="ECO:0007669"/>
    <property type="project" value="UniProtKB-UniRule"/>
</dbReference>
<dbReference type="SUPFAM" id="SSF47323">
    <property type="entry name" value="Anticodon-binding domain of a subclass of class I aminoacyl-tRNA synthetases"/>
    <property type="match status" value="1"/>
</dbReference>
<protein>
    <recommendedName>
        <fullName evidence="10">Cysteine--tRNA ligase</fullName>
        <ecNumber evidence="10">6.1.1.16</ecNumber>
    </recommendedName>
    <alternativeName>
        <fullName evidence="10">Cysteinyl-tRNA synthetase</fullName>
        <shortName evidence="10">CysRS</shortName>
    </alternativeName>
</protein>
<evidence type="ECO:0000256" key="9">
    <source>
        <dbReference type="ARBA" id="ARBA00023146"/>
    </source>
</evidence>
<dbReference type="Pfam" id="PF01406">
    <property type="entry name" value="tRNA-synt_1e"/>
    <property type="match status" value="1"/>
</dbReference>
<dbReference type="GO" id="GO:0008270">
    <property type="term" value="F:zinc ion binding"/>
    <property type="evidence" value="ECO:0007669"/>
    <property type="project" value="UniProtKB-UniRule"/>
</dbReference>
<dbReference type="PANTHER" id="PTHR10890">
    <property type="entry name" value="CYSTEINYL-TRNA SYNTHETASE"/>
    <property type="match status" value="1"/>
</dbReference>
<dbReference type="Proteomes" id="UP000184233">
    <property type="component" value="Unassembled WGS sequence"/>
</dbReference>
<dbReference type="EC" id="6.1.1.16" evidence="10"/>
<evidence type="ECO:0000256" key="5">
    <source>
        <dbReference type="ARBA" id="ARBA00022741"/>
    </source>
</evidence>
<comment type="similarity">
    <text evidence="1 10">Belongs to the class-I aminoacyl-tRNA synthetase family.</text>
</comment>
<proteinExistence type="inferred from homology"/>
<dbReference type="PRINTS" id="PR00983">
    <property type="entry name" value="TRNASYNTHCYS"/>
</dbReference>
<dbReference type="GO" id="GO:0005524">
    <property type="term" value="F:ATP binding"/>
    <property type="evidence" value="ECO:0007669"/>
    <property type="project" value="UniProtKB-UniRule"/>
</dbReference>
<dbReference type="EMBL" id="MKVH01000024">
    <property type="protein sequence ID" value="OJX56837.1"/>
    <property type="molecule type" value="Genomic_DNA"/>
</dbReference>
<feature type="binding site" evidence="10">
    <location>
        <position position="296"/>
    </location>
    <ligand>
        <name>ATP</name>
        <dbReference type="ChEBI" id="CHEBI:30616"/>
    </ligand>
</feature>
<dbReference type="SUPFAM" id="SSF52374">
    <property type="entry name" value="Nucleotidylyl transferase"/>
    <property type="match status" value="1"/>
</dbReference>
<name>A0A1M3KWT0_9BACT</name>
<feature type="binding site" evidence="10">
    <location>
        <position position="235"/>
    </location>
    <ligand>
        <name>Zn(2+)</name>
        <dbReference type="ChEBI" id="CHEBI:29105"/>
    </ligand>
</feature>
<evidence type="ECO:0000256" key="3">
    <source>
        <dbReference type="ARBA" id="ARBA00022598"/>
    </source>
</evidence>
<dbReference type="PANTHER" id="PTHR10890:SF3">
    <property type="entry name" value="CYSTEINE--TRNA LIGASE, CYTOPLASMIC"/>
    <property type="match status" value="1"/>
</dbReference>
<comment type="catalytic activity">
    <reaction evidence="10">
        <text>tRNA(Cys) + L-cysteine + ATP = L-cysteinyl-tRNA(Cys) + AMP + diphosphate</text>
        <dbReference type="Rhea" id="RHEA:17773"/>
        <dbReference type="Rhea" id="RHEA-COMP:9661"/>
        <dbReference type="Rhea" id="RHEA-COMP:9679"/>
        <dbReference type="ChEBI" id="CHEBI:30616"/>
        <dbReference type="ChEBI" id="CHEBI:33019"/>
        <dbReference type="ChEBI" id="CHEBI:35235"/>
        <dbReference type="ChEBI" id="CHEBI:78442"/>
        <dbReference type="ChEBI" id="CHEBI:78517"/>
        <dbReference type="ChEBI" id="CHEBI:456215"/>
        <dbReference type="EC" id="6.1.1.16"/>
    </reaction>
</comment>
<evidence type="ECO:0000259" key="11">
    <source>
        <dbReference type="Pfam" id="PF01406"/>
    </source>
</evidence>
<dbReference type="STRING" id="1895771.BGO89_09930"/>
<keyword evidence="3 10" id="KW-0436">Ligase</keyword>
<dbReference type="NCBIfam" id="TIGR00435">
    <property type="entry name" value="cysS"/>
    <property type="match status" value="1"/>
</dbReference>
<feature type="domain" description="tRNA synthetases class I catalytic" evidence="11">
    <location>
        <begin position="16"/>
        <end position="338"/>
    </location>
</feature>
<comment type="cofactor">
    <cofactor evidence="10">
        <name>Zn(2+)</name>
        <dbReference type="ChEBI" id="CHEBI:29105"/>
    </cofactor>
    <text evidence="10">Binds 1 zinc ion per subunit.</text>
</comment>
<evidence type="ECO:0000256" key="6">
    <source>
        <dbReference type="ARBA" id="ARBA00022833"/>
    </source>
</evidence>
<feature type="short sequence motif" description="'HIGH' region" evidence="10">
    <location>
        <begin position="31"/>
        <end position="41"/>
    </location>
</feature>
<dbReference type="InterPro" id="IPR032678">
    <property type="entry name" value="tRNA-synt_1_cat_dom"/>
</dbReference>
<dbReference type="CDD" id="cd00672">
    <property type="entry name" value="CysRS_core"/>
    <property type="match status" value="1"/>
</dbReference>
<comment type="caution">
    <text evidence="12">The sequence shown here is derived from an EMBL/GenBank/DDBJ whole genome shotgun (WGS) entry which is preliminary data.</text>
</comment>
<keyword evidence="8 10" id="KW-0648">Protein biosynthesis</keyword>
<evidence type="ECO:0000256" key="1">
    <source>
        <dbReference type="ARBA" id="ARBA00005594"/>
    </source>
</evidence>
<dbReference type="InterPro" id="IPR024909">
    <property type="entry name" value="Cys-tRNA/MSH_ligase"/>
</dbReference>
<evidence type="ECO:0000256" key="8">
    <source>
        <dbReference type="ARBA" id="ARBA00022917"/>
    </source>
</evidence>
<dbReference type="GO" id="GO:0006423">
    <property type="term" value="P:cysteinyl-tRNA aminoacylation"/>
    <property type="evidence" value="ECO:0007669"/>
    <property type="project" value="UniProtKB-UniRule"/>
</dbReference>
<keyword evidence="5 10" id="KW-0547">Nucleotide-binding</keyword>
<evidence type="ECO:0000313" key="13">
    <source>
        <dbReference type="Proteomes" id="UP000184233"/>
    </source>
</evidence>
<feature type="binding site" evidence="10">
    <location>
        <position position="260"/>
    </location>
    <ligand>
        <name>Zn(2+)</name>
        <dbReference type="ChEBI" id="CHEBI:29105"/>
    </ligand>
</feature>